<keyword evidence="1" id="KW-0812">Transmembrane</keyword>
<dbReference type="InterPro" id="IPR046671">
    <property type="entry name" value="DUF6541"/>
</dbReference>
<feature type="transmembrane region" description="Helical" evidence="1">
    <location>
        <begin position="226"/>
        <end position="243"/>
    </location>
</feature>
<feature type="transmembrane region" description="Helical" evidence="1">
    <location>
        <begin position="200"/>
        <end position="219"/>
    </location>
</feature>
<feature type="transmembrane region" description="Helical" evidence="1">
    <location>
        <begin position="59"/>
        <end position="80"/>
    </location>
</feature>
<feature type="transmembrane region" description="Helical" evidence="1">
    <location>
        <begin position="384"/>
        <end position="408"/>
    </location>
</feature>
<reference evidence="2 3" key="1">
    <citation type="submission" date="2019-07" db="EMBL/GenBank/DDBJ databases">
        <title>complete genome sequencing of Ornithinimicrobium sp. H23M54.</title>
        <authorList>
            <person name="Bae J.-W."/>
            <person name="Lee S.-Y."/>
        </authorList>
    </citation>
    <scope>NUCLEOTIDE SEQUENCE [LARGE SCALE GENOMIC DNA]</scope>
    <source>
        <strain evidence="2 3">H23M54</strain>
    </source>
</reference>
<evidence type="ECO:0000313" key="3">
    <source>
        <dbReference type="Proteomes" id="UP000315395"/>
    </source>
</evidence>
<feature type="transmembrane region" description="Helical" evidence="1">
    <location>
        <begin position="483"/>
        <end position="503"/>
    </location>
</feature>
<feature type="transmembrane region" description="Helical" evidence="1">
    <location>
        <begin position="276"/>
        <end position="295"/>
    </location>
</feature>
<feature type="transmembrane region" description="Helical" evidence="1">
    <location>
        <begin position="415"/>
        <end position="432"/>
    </location>
</feature>
<keyword evidence="1" id="KW-1133">Transmembrane helix</keyword>
<dbReference type="Proteomes" id="UP000315395">
    <property type="component" value="Chromosome"/>
</dbReference>
<feature type="transmembrane region" description="Helical" evidence="1">
    <location>
        <begin position="452"/>
        <end position="471"/>
    </location>
</feature>
<evidence type="ECO:0008006" key="4">
    <source>
        <dbReference type="Google" id="ProtNLM"/>
    </source>
</evidence>
<dbReference type="EMBL" id="CP041616">
    <property type="protein sequence ID" value="QDO88530.1"/>
    <property type="molecule type" value="Genomic_DNA"/>
</dbReference>
<feature type="transmembrane region" description="Helical" evidence="1">
    <location>
        <begin position="32"/>
        <end position="53"/>
    </location>
</feature>
<dbReference type="Pfam" id="PF20176">
    <property type="entry name" value="DUF6541"/>
    <property type="match status" value="1"/>
</dbReference>
<feature type="transmembrane region" description="Helical" evidence="1">
    <location>
        <begin position="301"/>
        <end position="318"/>
    </location>
</feature>
<feature type="transmembrane region" description="Helical" evidence="1">
    <location>
        <begin position="6"/>
        <end position="25"/>
    </location>
</feature>
<evidence type="ECO:0000256" key="1">
    <source>
        <dbReference type="SAM" id="Phobius"/>
    </source>
</evidence>
<keyword evidence="3" id="KW-1185">Reference proteome</keyword>
<feature type="transmembrane region" description="Helical" evidence="1">
    <location>
        <begin position="108"/>
        <end position="128"/>
    </location>
</feature>
<accession>A0A516GAW5</accession>
<protein>
    <recommendedName>
        <fullName evidence="4">Glycosyltransferase RgtA/B/C/D-like domain-containing protein</fullName>
    </recommendedName>
</protein>
<dbReference type="RefSeq" id="WP_143783208.1">
    <property type="nucleotide sequence ID" value="NZ_CP041616.1"/>
</dbReference>
<sequence length="657" mass="70305">MSWWGVLPGIVLMAGLWLVPGYLFLRALGVRGLLALGAGGGVTSGLAGVLAIGYDIIGIRWGLVTFLGGCVAAILVALLVGRLLGTTTHPAGEVIAGQRRLATSERGWLVVTGTVAATVLAMAMMTGMKRADMPLQVWDAVYHLNALWHIQDSGNASSLGALSAMYAETTAPYYPTVWHSIVAIAPGFDNVTQASNASSIVLGTAVWMCGLVALSRVVWPARALPVVLTPIIASTYVAFPAVAVSMLGVWPFAVSVACLPGALALMIASLRGNQTWQIHLAHGLGFAASAAGVVLAHGSGLFSLVLLAAPLLGVLLFRQGRRYWRRGYQVPVGLALAVLVLAILVGGYWLINFPPVQAIVDYERGGQQSYFPGIGSLLIDHPLIYVYSVTSVNLVITAMAFVGVYLTITRKHARWLVVALAASAILTLLAAGPPENIFRPLAGFWYTQASRLNQLFVIPMIVLAAGGLSWTCRTLADRWRLSITGTTAVVLVGVALATFGLRWPSQVEVMSSVYSNWPIAWGTMIDSEDELAMIDRAAETLPDDAVVLGEPVNGSPYLLARSDVQVVFPQLTPIAASPERLLLAERFNRWYFDTDVCQAVRDLGVTHVYVDDLSFEEGGKWEDTTQGLHVISTDRPGFELVDRGGQASLWRFTGCDD</sequence>
<dbReference type="KEGG" id="orz:FNH13_09405"/>
<name>A0A516GAW5_9MICO</name>
<evidence type="ECO:0000313" key="2">
    <source>
        <dbReference type="EMBL" id="QDO88530.1"/>
    </source>
</evidence>
<feature type="transmembrane region" description="Helical" evidence="1">
    <location>
        <begin position="249"/>
        <end position="269"/>
    </location>
</feature>
<proteinExistence type="predicted"/>
<gene>
    <name evidence="2" type="ORF">FNH13_09405</name>
</gene>
<dbReference type="AlphaFoldDB" id="A0A516GAW5"/>
<feature type="transmembrane region" description="Helical" evidence="1">
    <location>
        <begin position="330"/>
        <end position="351"/>
    </location>
</feature>
<organism evidence="2 3">
    <name type="scientific">Ornithinimicrobium ciconiae</name>
    <dbReference type="NCBI Taxonomy" id="2594265"/>
    <lineage>
        <taxon>Bacteria</taxon>
        <taxon>Bacillati</taxon>
        <taxon>Actinomycetota</taxon>
        <taxon>Actinomycetes</taxon>
        <taxon>Micrococcales</taxon>
        <taxon>Ornithinimicrobiaceae</taxon>
        <taxon>Ornithinimicrobium</taxon>
    </lineage>
</organism>
<keyword evidence="1" id="KW-0472">Membrane</keyword>
<dbReference type="OrthoDB" id="3169698at2"/>